<keyword evidence="1" id="KW-0802">TPR repeat</keyword>
<dbReference type="PROSITE" id="PS50005">
    <property type="entry name" value="TPR"/>
    <property type="match status" value="1"/>
</dbReference>
<sequence>MPLPGNRPSTKPGIKPGERPSTLPSTRPGIGDRPGTGIGDRPNNRPGSKPWVRPGSDRPTTRPIKHPDFGNNRPGGGRPGSGNNNWINIGNRPAIGNNINVNINNNFKRNLNWSTNRRHWGYNPWWNRPSQRPWYGGCWGYGWNNRWHHHHRYYWGGYRPWPGYGGPSTGEMIAWGLVGWGLGKLIFDSGYQSYSNPYPVQPVQTIYKTEVTYQEPITTVAEQTAPTDESTAEKMAENSESFIEKSQQAFKTNDFLTALDYANKAVAESPGDGALHEYRALVLFALGKFGEAAGVLNPVLVGSPGWDWTTMITVYDTQETYVKQLQALENYVKGNDGSADGHFLLGYHYMVCGHLENAADQFEAAVKIQPADTVSKQLAELARSSTASGEEDDTDTEDLGDVPEPKPVDAEKLPGSWVSDKGEEGKVTLSLKDDGKFEWTFSRKGKEDSSFGGEYTINEEGLLVLDAGESQMVGTIQMPSDSELQFVLAGGPTGDPGLSFNRS</sequence>
<feature type="repeat" description="TPR" evidence="1">
    <location>
        <begin position="339"/>
        <end position="372"/>
    </location>
</feature>
<evidence type="ECO:0000256" key="1">
    <source>
        <dbReference type="PROSITE-ProRule" id="PRU00339"/>
    </source>
</evidence>
<organism evidence="3 4">
    <name type="scientific">Haloferula rosea</name>
    <dbReference type="NCBI Taxonomy" id="490093"/>
    <lineage>
        <taxon>Bacteria</taxon>
        <taxon>Pseudomonadati</taxon>
        <taxon>Verrucomicrobiota</taxon>
        <taxon>Verrucomicrobiia</taxon>
        <taxon>Verrucomicrobiales</taxon>
        <taxon>Verrucomicrobiaceae</taxon>
        <taxon>Haloferula</taxon>
    </lineage>
</organism>
<dbReference type="Gene3D" id="1.25.40.10">
    <property type="entry name" value="Tetratricopeptide repeat domain"/>
    <property type="match status" value="1"/>
</dbReference>
<comment type="caution">
    <text evidence="3">The sequence shown here is derived from an EMBL/GenBank/DDBJ whole genome shotgun (WGS) entry which is preliminary data.</text>
</comment>
<feature type="region of interest" description="Disordered" evidence="2">
    <location>
        <begin position="1"/>
        <end position="85"/>
    </location>
</feature>
<accession>A0A934RD79</accession>
<evidence type="ECO:0000313" key="4">
    <source>
        <dbReference type="Proteomes" id="UP000658278"/>
    </source>
</evidence>
<proteinExistence type="predicted"/>
<dbReference type="InterPro" id="IPR011990">
    <property type="entry name" value="TPR-like_helical_dom_sf"/>
</dbReference>
<feature type="region of interest" description="Disordered" evidence="2">
    <location>
        <begin position="379"/>
        <end position="421"/>
    </location>
</feature>
<reference evidence="3" key="1">
    <citation type="submission" date="2021-01" db="EMBL/GenBank/DDBJ databases">
        <title>Modified the classification status of verrucomicrobia.</title>
        <authorList>
            <person name="Feng X."/>
        </authorList>
    </citation>
    <scope>NUCLEOTIDE SEQUENCE</scope>
    <source>
        <strain evidence="3">KCTC 22201</strain>
    </source>
</reference>
<evidence type="ECO:0008006" key="5">
    <source>
        <dbReference type="Google" id="ProtNLM"/>
    </source>
</evidence>
<name>A0A934RD79_9BACT</name>
<keyword evidence="4" id="KW-1185">Reference proteome</keyword>
<evidence type="ECO:0000256" key="2">
    <source>
        <dbReference type="SAM" id="MobiDB-lite"/>
    </source>
</evidence>
<dbReference type="Pfam" id="PF13432">
    <property type="entry name" value="TPR_16"/>
    <property type="match status" value="1"/>
</dbReference>
<protein>
    <recommendedName>
        <fullName evidence="5">Tetratricopeptide repeat protein</fullName>
    </recommendedName>
</protein>
<dbReference type="InterPro" id="IPR019734">
    <property type="entry name" value="TPR_rpt"/>
</dbReference>
<feature type="compositionally biased region" description="Basic and acidic residues" evidence="2">
    <location>
        <begin position="55"/>
        <end position="68"/>
    </location>
</feature>
<dbReference type="EMBL" id="JAENII010000007">
    <property type="protein sequence ID" value="MBK1827563.1"/>
    <property type="molecule type" value="Genomic_DNA"/>
</dbReference>
<feature type="compositionally biased region" description="Acidic residues" evidence="2">
    <location>
        <begin position="389"/>
        <end position="401"/>
    </location>
</feature>
<dbReference type="AlphaFoldDB" id="A0A934RD79"/>
<dbReference type="Proteomes" id="UP000658278">
    <property type="component" value="Unassembled WGS sequence"/>
</dbReference>
<gene>
    <name evidence="3" type="ORF">JIN81_11075</name>
</gene>
<dbReference type="RefSeq" id="WP_200279132.1">
    <property type="nucleotide sequence ID" value="NZ_JAENII010000007.1"/>
</dbReference>
<dbReference type="SUPFAM" id="SSF48452">
    <property type="entry name" value="TPR-like"/>
    <property type="match status" value="1"/>
</dbReference>
<feature type="compositionally biased region" description="Basic and acidic residues" evidence="2">
    <location>
        <begin position="403"/>
        <end position="412"/>
    </location>
</feature>
<evidence type="ECO:0000313" key="3">
    <source>
        <dbReference type="EMBL" id="MBK1827563.1"/>
    </source>
</evidence>